<dbReference type="InterPro" id="IPR024075">
    <property type="entry name" value="DNA-dir_RNA_pol_helix_hairp_sf"/>
</dbReference>
<dbReference type="Gene3D" id="1.10.150.20">
    <property type="entry name" value="5' to 3' exonuclease, C-terminal subdomain"/>
    <property type="match status" value="1"/>
</dbReference>
<organism evidence="9 10">
    <name type="scientific">Rhizobium meliloti</name>
    <name type="common">Ensifer meliloti</name>
    <name type="synonym">Sinorhizobium meliloti</name>
    <dbReference type="NCBI Taxonomy" id="382"/>
    <lineage>
        <taxon>Bacteria</taxon>
        <taxon>Pseudomonadati</taxon>
        <taxon>Pseudomonadota</taxon>
        <taxon>Alphaproteobacteria</taxon>
        <taxon>Hyphomicrobiales</taxon>
        <taxon>Rhizobiaceae</taxon>
        <taxon>Sinorhizobium/Ensifer group</taxon>
        <taxon>Sinorhizobium</taxon>
    </lineage>
</organism>
<dbReference type="GO" id="GO:0000428">
    <property type="term" value="C:DNA-directed RNA polymerase complex"/>
    <property type="evidence" value="ECO:0007669"/>
    <property type="project" value="UniProtKB-KW"/>
</dbReference>
<dbReference type="Gene3D" id="1.10.1320.10">
    <property type="entry name" value="DNA-directed RNA polymerase, N-terminal domain"/>
    <property type="match status" value="1"/>
</dbReference>
<dbReference type="PROSITE" id="PS00900">
    <property type="entry name" value="RNA_POL_PHAGE_1"/>
    <property type="match status" value="1"/>
</dbReference>
<evidence type="ECO:0000256" key="5">
    <source>
        <dbReference type="ARBA" id="ARBA00022695"/>
    </source>
</evidence>
<dbReference type="GO" id="GO:0006351">
    <property type="term" value="P:DNA-templated transcription"/>
    <property type="evidence" value="ECO:0007669"/>
    <property type="project" value="InterPro"/>
</dbReference>
<keyword evidence="4" id="KW-0808">Transferase</keyword>
<accession>A0AAW9TLB8</accession>
<dbReference type="EC" id="2.7.7.6" evidence="2"/>
<proteinExistence type="inferred from homology"/>
<evidence type="ECO:0000313" key="9">
    <source>
        <dbReference type="EMBL" id="MQW33551.1"/>
    </source>
</evidence>
<reference evidence="9 10" key="1">
    <citation type="journal article" date="2013" name="Genome Biol.">
        <title>Comparative genomics of the core and accessory genomes of 48 Sinorhizobium strains comprising five genospecies.</title>
        <authorList>
            <person name="Sugawara M."/>
            <person name="Epstein B."/>
            <person name="Badgley B.D."/>
            <person name="Unno T."/>
            <person name="Xu L."/>
            <person name="Reese J."/>
            <person name="Gyaneshwar P."/>
            <person name="Denny R."/>
            <person name="Mudge J."/>
            <person name="Bharti A.K."/>
            <person name="Farmer A.D."/>
            <person name="May G.D."/>
            <person name="Woodward J.E."/>
            <person name="Medigue C."/>
            <person name="Vallenet D."/>
            <person name="Lajus A."/>
            <person name="Rouy Z."/>
            <person name="Martinez-Vaz B."/>
            <person name="Tiffin P."/>
            <person name="Young N.D."/>
            <person name="Sadowsky M.J."/>
        </authorList>
    </citation>
    <scope>NUCLEOTIDE SEQUENCE [LARGE SCALE GENOMIC DNA]</scope>
    <source>
        <strain evidence="9 10">N6B1</strain>
    </source>
</reference>
<dbReference type="InterPro" id="IPR046950">
    <property type="entry name" value="DNA-dir_Rpol_C_phage-type"/>
</dbReference>
<dbReference type="Proteomes" id="UP000429484">
    <property type="component" value="Unassembled WGS sequence"/>
</dbReference>
<dbReference type="PANTHER" id="PTHR10102:SF0">
    <property type="entry name" value="DNA-DIRECTED RNA POLYMERASE, MITOCHONDRIAL"/>
    <property type="match status" value="1"/>
</dbReference>
<dbReference type="InterPro" id="IPR002092">
    <property type="entry name" value="DNA-dir_Rpol_phage-type"/>
</dbReference>
<evidence type="ECO:0000259" key="8">
    <source>
        <dbReference type="SMART" id="SM01311"/>
    </source>
</evidence>
<protein>
    <recommendedName>
        <fullName evidence="2">DNA-directed RNA polymerase</fullName>
        <ecNumber evidence="2">2.7.7.6</ecNumber>
    </recommendedName>
</protein>
<keyword evidence="6" id="KW-0804">Transcription</keyword>
<dbReference type="EMBL" id="WISR01000124">
    <property type="protein sequence ID" value="MQW33551.1"/>
    <property type="molecule type" value="Genomic_DNA"/>
</dbReference>
<dbReference type="Pfam" id="PF14700">
    <property type="entry name" value="RPOL_N"/>
    <property type="match status" value="1"/>
</dbReference>
<dbReference type="SMART" id="SM01311">
    <property type="entry name" value="RPOL_N"/>
    <property type="match status" value="1"/>
</dbReference>
<dbReference type="Pfam" id="PF00940">
    <property type="entry name" value="RNA_pol"/>
    <property type="match status" value="1"/>
</dbReference>
<dbReference type="RefSeq" id="WP_153349662.1">
    <property type="nucleotide sequence ID" value="NZ_WISR01000124.1"/>
</dbReference>
<evidence type="ECO:0000256" key="7">
    <source>
        <dbReference type="ARBA" id="ARBA00048552"/>
    </source>
</evidence>
<dbReference type="GO" id="GO:0003899">
    <property type="term" value="F:DNA-directed RNA polymerase activity"/>
    <property type="evidence" value="ECO:0007669"/>
    <property type="project" value="UniProtKB-EC"/>
</dbReference>
<feature type="domain" description="DNA-directed RNA polymerase N-terminal" evidence="8">
    <location>
        <begin position="9"/>
        <end position="296"/>
    </location>
</feature>
<evidence type="ECO:0000313" key="10">
    <source>
        <dbReference type="Proteomes" id="UP000429484"/>
    </source>
</evidence>
<evidence type="ECO:0000256" key="3">
    <source>
        <dbReference type="ARBA" id="ARBA00022478"/>
    </source>
</evidence>
<dbReference type="AlphaFoldDB" id="A0AAW9TLB8"/>
<name>A0AAW9TLB8_RHIML</name>
<comment type="caution">
    <text evidence="9">The sequence shown here is derived from an EMBL/GenBank/DDBJ whole genome shotgun (WGS) entry which is preliminary data.</text>
</comment>
<dbReference type="InterPro" id="IPR043502">
    <property type="entry name" value="DNA/RNA_pol_sf"/>
</dbReference>
<evidence type="ECO:0000256" key="2">
    <source>
        <dbReference type="ARBA" id="ARBA00012418"/>
    </source>
</evidence>
<dbReference type="GO" id="GO:0003677">
    <property type="term" value="F:DNA binding"/>
    <property type="evidence" value="ECO:0007669"/>
    <property type="project" value="InterPro"/>
</dbReference>
<keyword evidence="3" id="KW-0240">DNA-directed RNA polymerase</keyword>
<sequence length="843" mass="95081">MTIHTADFQRQVELEIDMSNLGAARFASRVNKEIGQERGGETKAVQWLIKRDINAVSEAIRLFVEEVYSGRPGPKAVAAKLIRDMNPDVVAFIAIKSCLGRLMSKTITPLTNLSLHVASALENEARFERFAILNPGMFARLEKNLNDEGATEQHKRKVLIYAMGKYNIPWDRWTRSDCVLLGSKMVEVVANATGLIEFSLNQTAFTGHYKDQHQVFLTEKASDWVNSSLLRGELMFPYYMPTVIPPKEWQGLTGGGYHSDAVRPLELVRRARKEHKELLLASDLTKVLKGLNAIQNTPWQINRSILDVMKELIKAGSGVAGTVPLKPVDMPEKPWDIDTNPEALRQWKWDARDAHAANYRRRQDRLIQHGLIELAERFKDEAAIYFPHNLDFRGRGYPVPLVLNPQGSDNVKALLRFAEGKPLGEDGRRWLAIHGANTFGVDKVSFEDRVQWVDENTSKIVRCGLNPLNDLWWTEADKPWCFLAFCFEWTEMLQCGIDGREFRSHLPIAQDGSCNGLQHFSAMLLDSIGGRAVNLIPADKPQDIYQAVADRVMEKLRLIHSTIGDVPFVEMVEQDANDDKKKKGPTREELGRWAHGWLAFGMDRKITKRPVMVLPYGGTPRSCLKYVEEAVMEKINGGKEHNFGDELKRAISWLSSLVWESIGDVVVAAKDAMGWLQKTARLSAKANKPLYWQTPSGFVAYQLYPEVKHKLIKTRINGAIVRLSNYEETDQVNGSKQSTSISPNYVHSMDAAAMVLTAAHLAEAGITNLAMIHDSYGTHACDTSFLNTVLRRVFVDMYRARPLQALKEEVLQQCPEIADDLPELPVDGTLDLQQVMKSDFFFA</sequence>
<comment type="catalytic activity">
    <reaction evidence="7">
        <text>RNA(n) + a ribonucleoside 5'-triphosphate = RNA(n+1) + diphosphate</text>
        <dbReference type="Rhea" id="RHEA:21248"/>
        <dbReference type="Rhea" id="RHEA-COMP:14527"/>
        <dbReference type="Rhea" id="RHEA-COMP:17342"/>
        <dbReference type="ChEBI" id="CHEBI:33019"/>
        <dbReference type="ChEBI" id="CHEBI:61557"/>
        <dbReference type="ChEBI" id="CHEBI:140395"/>
        <dbReference type="EC" id="2.7.7.6"/>
    </reaction>
</comment>
<evidence type="ECO:0000256" key="6">
    <source>
        <dbReference type="ARBA" id="ARBA00023163"/>
    </source>
</evidence>
<dbReference type="Gene3D" id="1.10.287.280">
    <property type="match status" value="1"/>
</dbReference>
<keyword evidence="5" id="KW-0548">Nucleotidyltransferase</keyword>
<dbReference type="Gene3D" id="1.10.287.260">
    <property type="match status" value="1"/>
</dbReference>
<gene>
    <name evidence="9" type="ORF">GHK53_12265</name>
</gene>
<comment type="similarity">
    <text evidence="1">Belongs to the phage and mitochondrial RNA polymerase family.</text>
</comment>
<dbReference type="SUPFAM" id="SSF56672">
    <property type="entry name" value="DNA/RNA polymerases"/>
    <property type="match status" value="1"/>
</dbReference>
<evidence type="ECO:0000256" key="4">
    <source>
        <dbReference type="ARBA" id="ARBA00022679"/>
    </source>
</evidence>
<dbReference type="InterPro" id="IPR029262">
    <property type="entry name" value="RPOL_N"/>
</dbReference>
<dbReference type="PANTHER" id="PTHR10102">
    <property type="entry name" value="DNA-DIRECTED RNA POLYMERASE, MITOCHONDRIAL"/>
    <property type="match status" value="1"/>
</dbReference>
<evidence type="ECO:0000256" key="1">
    <source>
        <dbReference type="ARBA" id="ARBA00009493"/>
    </source>
</evidence>
<dbReference type="InterPro" id="IPR037159">
    <property type="entry name" value="RNA_POL_N_sf"/>
</dbReference>